<accession>A0A3E1P4C4</accession>
<proteinExistence type="predicted"/>
<keyword evidence="2" id="KW-1185">Reference proteome</keyword>
<organism evidence="1 2">
    <name type="scientific">Chitinophaga silvisoli</name>
    <dbReference type="NCBI Taxonomy" id="2291814"/>
    <lineage>
        <taxon>Bacteria</taxon>
        <taxon>Pseudomonadati</taxon>
        <taxon>Bacteroidota</taxon>
        <taxon>Chitinophagia</taxon>
        <taxon>Chitinophagales</taxon>
        <taxon>Chitinophagaceae</taxon>
        <taxon>Chitinophaga</taxon>
    </lineage>
</organism>
<reference evidence="1 2" key="1">
    <citation type="submission" date="2018-08" db="EMBL/GenBank/DDBJ databases">
        <title>Chitinophaga sp. K20C18050901, a novel bacterium isolated from forest soil.</title>
        <authorList>
            <person name="Wang C."/>
        </authorList>
    </citation>
    <scope>NUCLEOTIDE SEQUENCE [LARGE SCALE GENOMIC DNA]</scope>
    <source>
        <strain evidence="1 2">K20C18050901</strain>
    </source>
</reference>
<comment type="caution">
    <text evidence="1">The sequence shown here is derived from an EMBL/GenBank/DDBJ whole genome shotgun (WGS) entry which is preliminary data.</text>
</comment>
<gene>
    <name evidence="1" type="ORF">DXN04_06505</name>
</gene>
<protein>
    <submittedName>
        <fullName evidence="1">Uncharacterized protein</fullName>
    </submittedName>
</protein>
<name>A0A3E1P4C4_9BACT</name>
<evidence type="ECO:0000313" key="2">
    <source>
        <dbReference type="Proteomes" id="UP000261174"/>
    </source>
</evidence>
<sequence length="68" mass="7726">MDSYIYKGSNFTSFNLDVEGSNLPFEMYTSIDGPLNAIGHFNDVSFRWIKDKYFGGEGYDIIDADVNI</sequence>
<dbReference type="EMBL" id="QTJV01000002">
    <property type="protein sequence ID" value="RFM35046.1"/>
    <property type="molecule type" value="Genomic_DNA"/>
</dbReference>
<dbReference type="AlphaFoldDB" id="A0A3E1P4C4"/>
<evidence type="ECO:0000313" key="1">
    <source>
        <dbReference type="EMBL" id="RFM35046.1"/>
    </source>
</evidence>
<dbReference type="Proteomes" id="UP000261174">
    <property type="component" value="Unassembled WGS sequence"/>
</dbReference>